<dbReference type="EMBL" id="RWGY01000007">
    <property type="protein sequence ID" value="TVU37977.1"/>
    <property type="molecule type" value="Genomic_DNA"/>
</dbReference>
<evidence type="ECO:0000313" key="3">
    <source>
        <dbReference type="Proteomes" id="UP000324897"/>
    </source>
</evidence>
<gene>
    <name evidence="2" type="ORF">EJB05_11324</name>
</gene>
<comment type="caution">
    <text evidence="2">The sequence shown here is derived from an EMBL/GenBank/DDBJ whole genome shotgun (WGS) entry which is preliminary data.</text>
</comment>
<feature type="region of interest" description="Disordered" evidence="1">
    <location>
        <begin position="20"/>
        <end position="45"/>
    </location>
</feature>
<sequence length="119" mass="12886">MFVAAAAEATSASLLVTAEGARARDRGGRGHKRRAPGDRRRCESSSFRRLAMAHRRTELGRKTAYGVCYRNSDASFHMISQVGSESYKDEGCTSLQSVVRGLWVSGSLLSSRGSSSVRS</sequence>
<dbReference type="Gramene" id="TVU37977">
    <property type="protein sequence ID" value="TVU37977"/>
    <property type="gene ID" value="EJB05_11324"/>
</dbReference>
<evidence type="ECO:0000256" key="1">
    <source>
        <dbReference type="SAM" id="MobiDB-lite"/>
    </source>
</evidence>
<name>A0A5J9VR18_9POAL</name>
<organism evidence="2 3">
    <name type="scientific">Eragrostis curvula</name>
    <name type="common">weeping love grass</name>
    <dbReference type="NCBI Taxonomy" id="38414"/>
    <lineage>
        <taxon>Eukaryota</taxon>
        <taxon>Viridiplantae</taxon>
        <taxon>Streptophyta</taxon>
        <taxon>Embryophyta</taxon>
        <taxon>Tracheophyta</taxon>
        <taxon>Spermatophyta</taxon>
        <taxon>Magnoliopsida</taxon>
        <taxon>Liliopsida</taxon>
        <taxon>Poales</taxon>
        <taxon>Poaceae</taxon>
        <taxon>PACMAD clade</taxon>
        <taxon>Chloridoideae</taxon>
        <taxon>Eragrostideae</taxon>
        <taxon>Eragrostidinae</taxon>
        <taxon>Eragrostis</taxon>
    </lineage>
</organism>
<reference evidence="2 3" key="1">
    <citation type="journal article" date="2019" name="Sci. Rep.">
        <title>A high-quality genome of Eragrostis curvula grass provides insights into Poaceae evolution and supports new strategies to enhance forage quality.</title>
        <authorList>
            <person name="Carballo J."/>
            <person name="Santos B.A.C.M."/>
            <person name="Zappacosta D."/>
            <person name="Garbus I."/>
            <person name="Selva J.P."/>
            <person name="Gallo C.A."/>
            <person name="Diaz A."/>
            <person name="Albertini E."/>
            <person name="Caccamo M."/>
            <person name="Echenique V."/>
        </authorList>
    </citation>
    <scope>NUCLEOTIDE SEQUENCE [LARGE SCALE GENOMIC DNA]</scope>
    <source>
        <strain evidence="3">cv. Victoria</strain>
        <tissue evidence="2">Leaf</tissue>
    </source>
</reference>
<accession>A0A5J9VR18</accession>
<dbReference type="AlphaFoldDB" id="A0A5J9VR18"/>
<evidence type="ECO:0000313" key="2">
    <source>
        <dbReference type="EMBL" id="TVU37977.1"/>
    </source>
</evidence>
<keyword evidence="3" id="KW-1185">Reference proteome</keyword>
<dbReference type="Proteomes" id="UP000324897">
    <property type="component" value="Chromosome 4"/>
</dbReference>
<protein>
    <submittedName>
        <fullName evidence="2">Uncharacterized protein</fullName>
    </submittedName>
</protein>
<proteinExistence type="predicted"/>